<feature type="region of interest" description="Disordered" evidence="16">
    <location>
        <begin position="66"/>
        <end position="87"/>
    </location>
</feature>
<evidence type="ECO:0000256" key="16">
    <source>
        <dbReference type="SAM" id="MobiDB-lite"/>
    </source>
</evidence>
<evidence type="ECO:0000256" key="10">
    <source>
        <dbReference type="ARBA" id="ARBA00023180"/>
    </source>
</evidence>
<keyword evidence="7" id="KW-0378">Hydrolase</keyword>
<dbReference type="InterPro" id="IPR011013">
    <property type="entry name" value="Gal_mutarotase_sf_dom"/>
</dbReference>
<comment type="catalytic activity">
    <reaction evidence="1">
        <text>Hydrolysis of terminal, non-reducing (1-&gt;4)-linked alpha-D-glucose residues with release of alpha-D-glucose.</text>
        <dbReference type="EC" id="3.2.1.20"/>
    </reaction>
</comment>
<evidence type="ECO:0000256" key="15">
    <source>
        <dbReference type="PROSITE-ProRule" id="PRU00779"/>
    </source>
</evidence>
<dbReference type="SMART" id="SM00018">
    <property type="entry name" value="PD"/>
    <property type="match status" value="1"/>
</dbReference>
<keyword evidence="12" id="KW-0326">Glycosidase</keyword>
<evidence type="ECO:0000256" key="7">
    <source>
        <dbReference type="ARBA" id="ARBA00022801"/>
    </source>
</evidence>
<keyword evidence="6" id="KW-0732">Signal</keyword>
<evidence type="ECO:0000259" key="17">
    <source>
        <dbReference type="PROSITE" id="PS51448"/>
    </source>
</evidence>
<evidence type="ECO:0000256" key="8">
    <source>
        <dbReference type="ARBA" id="ARBA00023136"/>
    </source>
</evidence>
<evidence type="ECO:0000256" key="9">
    <source>
        <dbReference type="ARBA" id="ARBA00023157"/>
    </source>
</evidence>
<dbReference type="GO" id="GO:0005980">
    <property type="term" value="P:glycogen catabolic process"/>
    <property type="evidence" value="ECO:0007669"/>
    <property type="project" value="UniProtKB-ARBA"/>
</dbReference>
<dbReference type="OrthoDB" id="5839090at2759"/>
<evidence type="ECO:0000256" key="6">
    <source>
        <dbReference type="ARBA" id="ARBA00022729"/>
    </source>
</evidence>
<dbReference type="InterPro" id="IPR030458">
    <property type="entry name" value="Glyco_hydro_31_AS"/>
</dbReference>
<evidence type="ECO:0000256" key="3">
    <source>
        <dbReference type="ARBA" id="ARBA00007806"/>
    </source>
</evidence>
<proteinExistence type="inferred from homology"/>
<dbReference type="EMBL" id="JADDUC010000126">
    <property type="protein sequence ID" value="KAG0117821.1"/>
    <property type="molecule type" value="Genomic_DNA"/>
</dbReference>
<dbReference type="Pfam" id="PF00088">
    <property type="entry name" value="Trefoil"/>
    <property type="match status" value="1"/>
</dbReference>
<evidence type="ECO:0000313" key="18">
    <source>
        <dbReference type="EMBL" id="KAG0117821.1"/>
    </source>
</evidence>
<dbReference type="InterPro" id="IPR000519">
    <property type="entry name" value="P_trefoil_dom"/>
</dbReference>
<dbReference type="PANTHER" id="PTHR22762">
    <property type="entry name" value="ALPHA-GLUCOSIDASE"/>
    <property type="match status" value="1"/>
</dbReference>
<dbReference type="FunFam" id="2.60.40.1180:FF:000005">
    <property type="entry name" value="Maltase-glucoamylase, intestinal"/>
    <property type="match status" value="1"/>
</dbReference>
<dbReference type="FunFam" id="2.60.40.1760:FF:000001">
    <property type="entry name" value="Maltase-glucoamylase, intestinal"/>
    <property type="match status" value="1"/>
</dbReference>
<dbReference type="GO" id="GO:0005765">
    <property type="term" value="C:lysosomal membrane"/>
    <property type="evidence" value="ECO:0007669"/>
    <property type="project" value="UniProtKB-SubCell"/>
</dbReference>
<dbReference type="Proteomes" id="UP000618051">
    <property type="component" value="Unassembled WGS sequence"/>
</dbReference>
<dbReference type="CDD" id="cd06602">
    <property type="entry name" value="GH31_MGAM_SI_GAA"/>
    <property type="match status" value="1"/>
</dbReference>
<dbReference type="Pfam" id="PF21365">
    <property type="entry name" value="Glyco_hydro_31_3rd"/>
    <property type="match status" value="1"/>
</dbReference>
<evidence type="ECO:0000256" key="14">
    <source>
        <dbReference type="ARBA" id="ARBA00045686"/>
    </source>
</evidence>
<dbReference type="PROSITE" id="PS00129">
    <property type="entry name" value="GLYCOSYL_HYDROL_F31_1"/>
    <property type="match status" value="1"/>
</dbReference>
<evidence type="ECO:0000313" key="20">
    <source>
        <dbReference type="Proteomes" id="UP000618051"/>
    </source>
</evidence>
<keyword evidence="10" id="KW-0325">Glycoprotein</keyword>
<evidence type="ECO:0000256" key="12">
    <source>
        <dbReference type="ARBA" id="ARBA00023295"/>
    </source>
</evidence>
<dbReference type="CDD" id="cd14752">
    <property type="entry name" value="GH31_N"/>
    <property type="match status" value="1"/>
</dbReference>
<keyword evidence="20" id="KW-1185">Reference proteome</keyword>
<evidence type="ECO:0000313" key="19">
    <source>
        <dbReference type="EMBL" id="KAI1233731.1"/>
    </source>
</evidence>
<evidence type="ECO:0000256" key="11">
    <source>
        <dbReference type="ARBA" id="ARBA00023228"/>
    </source>
</evidence>
<dbReference type="Gene3D" id="4.10.110.10">
    <property type="entry name" value="Spasmolytic Protein, domain 1"/>
    <property type="match status" value="1"/>
</dbReference>
<evidence type="ECO:0000256" key="1">
    <source>
        <dbReference type="ARBA" id="ARBA00001657"/>
    </source>
</evidence>
<dbReference type="PROSITE" id="PS00707">
    <property type="entry name" value="GLYCOSYL_HYDROL_F31_2"/>
    <property type="match status" value="1"/>
</dbReference>
<accession>A0A835NMV7</accession>
<dbReference type="InterPro" id="IPR048395">
    <property type="entry name" value="Glyco_hydro_31_C"/>
</dbReference>
<sequence length="1160" mass="129215">AARQQPRVRQPSRAGAELTPGPRSLRAAIGQPRRPSARGKSRRCSAEKLSESAFISEKQGLMAYSQPSLAQSSSSLKPLSQDDDDRGCSERMLRAEECSEQRMLHTSELQLSASQLCSHRKSKLGFACTFQKHCSPLIQTWEKLFEGPLCHLPKANGALSLGIGGQSGVSVSPRLAGCILAEDADMMLQGAEAGKLCPNHRHQETGKLFLRSGQALPLSPSHLPPSLLPSSTKTMKSYQKLTTTHPAACRVEEEGAAPVPSSHGKLAPWWVGSGLLVAAVLLSTITVWVLRQVSGGWLGPMPPPKCLLVPESHRFDCYPERRVVVTQELCESRGCCFIQSPPPAEGKQGVPWCFYPPDFPSYTLESLSQTALGMVGLLVRRQKAYYPRDIEKLRLDVEFETDTRLHIKITDAANPRYEVPLDVPRVMKRAENPIYSLNFSWDPFGVLLQRKATGTVLLNTTVAPLIFADQFLQISTSLPSKFLYGLGEHRDSFLHSLDWNTLTLWARDVSPTESFNLYGAHPFYLLMEEGGNAHGVFLLNSNAMEVALQPAPGLTWRTIGGVLDFYIFLGPDPNMVIQQYQQVIGFPAMPPMWALGFHLCRWGYGSSNETWRTVRAMRNYQIPQDAQWNDIDYMDGYRDFTLDSQNFSSLPSLVEDLHKHGQRYVMILDPGISSTSPHGSYWPFDEGLRRGLFLNTTKGQPLIGQVWPGFTAFPDFSNPDTHQWWLENLQHFYAHVPFDGLWIDMNEPSNFVDGSEDGCPPGELDSPPYTPAVLGDSLSAKTVCASTVQKVSVHYNLHNLYGLMEAKATASALVKIRGKRPFIISRSTFPSQGRYSGHWLGDNWSQWKDMYYSIPGLLSFSLFGIPLVGADICGFSGSTSEELCTRWMQLGAFYPFARNHNNLNEKAQDPTVFSPAARTAMKDVLLTRYSLLPFLYTLFHRAHLQGDTVARPLFFEFPWDVATWELDRQFLWGRSLLVTPVLEPGVDSVTGYIPQGTWYDFYTGSSVNSSGEMLKMLAPLEHLNLHIREGSILPTQKPGITTEVTRGNPLRLIVALSSHATAWGDLFWDDGESLDTFEKGNYSYVVFNVTQNIFTSTVLHASTEATKVTIGTLSIFGVQKPPSKVLLNGQEKPFSYLDNQVLTVSDLGMSLSQGFSLQWL</sequence>
<name>A0A835NMV7_9PASS</name>
<keyword evidence="9" id="KW-1015">Disulfide bond</keyword>
<organism evidence="18">
    <name type="scientific">Lamprotornis superbus</name>
    <dbReference type="NCBI Taxonomy" id="245042"/>
    <lineage>
        <taxon>Eukaryota</taxon>
        <taxon>Metazoa</taxon>
        <taxon>Chordata</taxon>
        <taxon>Craniata</taxon>
        <taxon>Vertebrata</taxon>
        <taxon>Euteleostomi</taxon>
        <taxon>Archelosauria</taxon>
        <taxon>Archosauria</taxon>
        <taxon>Dinosauria</taxon>
        <taxon>Saurischia</taxon>
        <taxon>Theropoda</taxon>
        <taxon>Coelurosauria</taxon>
        <taxon>Aves</taxon>
        <taxon>Neognathae</taxon>
        <taxon>Neoaves</taxon>
        <taxon>Telluraves</taxon>
        <taxon>Australaves</taxon>
        <taxon>Passeriformes</taxon>
        <taxon>Sturnidae</taxon>
        <taxon>Lamprotornis</taxon>
    </lineage>
</organism>
<dbReference type="PANTHER" id="PTHR22762:SF104">
    <property type="entry name" value="P-TYPE DOMAIN-CONTAINING PROTEIN"/>
    <property type="match status" value="1"/>
</dbReference>
<dbReference type="InterPro" id="IPR044913">
    <property type="entry name" value="P_trefoil_dom_sf"/>
</dbReference>
<dbReference type="SUPFAM" id="SSF51445">
    <property type="entry name" value="(Trans)glycosidases"/>
    <property type="match status" value="1"/>
</dbReference>
<comment type="caution">
    <text evidence="18">The sequence shown here is derived from an EMBL/GenBank/DDBJ whole genome shotgun (WGS) entry which is preliminary data.</text>
</comment>
<dbReference type="InterPro" id="IPR025887">
    <property type="entry name" value="Glyco_hydro_31_N_dom"/>
</dbReference>
<reference evidence="18" key="1">
    <citation type="submission" date="2020-10" db="EMBL/GenBank/DDBJ databases">
        <title>Feather gene expression reveals the developmental basis of iridescence in African starlings.</title>
        <authorList>
            <person name="Rubenstein D.R."/>
        </authorList>
    </citation>
    <scope>NUCLEOTIDE SEQUENCE</scope>
    <source>
        <strain evidence="18">SS15</strain>
        <tissue evidence="18">Liver</tissue>
    </source>
</reference>
<keyword evidence="11" id="KW-0458">Lysosome</keyword>
<dbReference type="Pfam" id="PF13802">
    <property type="entry name" value="Gal_mutarotas_2"/>
    <property type="match status" value="1"/>
</dbReference>
<comment type="caution">
    <text evidence="15">Lacks conserved residue(s) required for the propagation of feature annotation.</text>
</comment>
<dbReference type="PROSITE" id="PS51448">
    <property type="entry name" value="P_TREFOIL_2"/>
    <property type="match status" value="1"/>
</dbReference>
<dbReference type="InterPro" id="IPR013780">
    <property type="entry name" value="Glyco_hydro_b"/>
</dbReference>
<dbReference type="FunFam" id="2.60.40.1180:FF:000001">
    <property type="entry name" value="Maltase-glucoamylase, intestinal"/>
    <property type="match status" value="1"/>
</dbReference>
<dbReference type="InterPro" id="IPR030459">
    <property type="entry name" value="Glyco_hydro_31_CS"/>
</dbReference>
<dbReference type="InterPro" id="IPR017853">
    <property type="entry name" value="GH"/>
</dbReference>
<reference evidence="19 20" key="2">
    <citation type="journal article" date="2021" name="J. Hered.">
        <title>Feather Gene Expression Elucidates the Developmental Basis of Plumage Iridescence in African Starlings.</title>
        <authorList>
            <person name="Rubenstein D.R."/>
            <person name="Corvelo A."/>
            <person name="MacManes M.D."/>
            <person name="Maia R."/>
            <person name="Narzisi G."/>
            <person name="Rousaki A."/>
            <person name="Vandenabeele P."/>
            <person name="Shawkey M.D."/>
            <person name="Solomon J."/>
        </authorList>
    </citation>
    <scope>NUCLEOTIDE SEQUENCE [LARGE SCALE GENOMIC DNA]</scope>
    <source>
        <strain evidence="19">SS15</strain>
    </source>
</reference>
<feature type="non-terminal residue" evidence="18">
    <location>
        <position position="1"/>
    </location>
</feature>
<dbReference type="Pfam" id="PF01055">
    <property type="entry name" value="Glyco_hydro_31_2nd"/>
    <property type="match status" value="1"/>
</dbReference>
<dbReference type="CDD" id="cd00111">
    <property type="entry name" value="Trefoil"/>
    <property type="match status" value="1"/>
</dbReference>
<dbReference type="FunFam" id="3.20.20.80:FF:000072">
    <property type="entry name" value="lysosomal alpha-glucosidase isoform X2"/>
    <property type="match status" value="1"/>
</dbReference>
<feature type="region of interest" description="Disordered" evidence="16">
    <location>
        <begin position="1"/>
        <end position="45"/>
    </location>
</feature>
<dbReference type="GO" id="GO:0030246">
    <property type="term" value="F:carbohydrate binding"/>
    <property type="evidence" value="ECO:0007669"/>
    <property type="project" value="InterPro"/>
</dbReference>
<comment type="similarity">
    <text evidence="3">Belongs to the glycosyl hydrolase 31 family.</text>
</comment>
<protein>
    <recommendedName>
        <fullName evidence="5">Lysosomal alpha-glucosidase</fullName>
        <ecNumber evidence="4">3.2.1.20</ecNumber>
    </recommendedName>
    <alternativeName>
        <fullName evidence="13">Acid maltase</fullName>
    </alternativeName>
</protein>
<dbReference type="GO" id="GO:0004558">
    <property type="term" value="F:alpha-1,4-glucosidase activity"/>
    <property type="evidence" value="ECO:0007669"/>
    <property type="project" value="UniProtKB-EC"/>
</dbReference>
<dbReference type="AlphaFoldDB" id="A0A835NMV7"/>
<evidence type="ECO:0000256" key="13">
    <source>
        <dbReference type="ARBA" id="ARBA00041572"/>
    </source>
</evidence>
<dbReference type="Gene3D" id="3.20.20.80">
    <property type="entry name" value="Glycosidases"/>
    <property type="match status" value="1"/>
</dbReference>
<dbReference type="EMBL" id="JADDUC020000017">
    <property type="protein sequence ID" value="KAI1233731.1"/>
    <property type="molecule type" value="Genomic_DNA"/>
</dbReference>
<reference evidence="19" key="3">
    <citation type="submission" date="2022-01" db="EMBL/GenBank/DDBJ databases">
        <authorList>
            <person name="Rubenstein D.R."/>
        </authorList>
    </citation>
    <scope>NUCLEOTIDE SEQUENCE</scope>
    <source>
        <strain evidence="19">SS15</strain>
        <tissue evidence="19">Liver</tissue>
    </source>
</reference>
<feature type="compositionally biased region" description="Low complexity" evidence="16">
    <location>
        <begin position="66"/>
        <end position="79"/>
    </location>
</feature>
<dbReference type="InterPro" id="IPR000322">
    <property type="entry name" value="Glyco_hydro_31_TIM"/>
</dbReference>
<dbReference type="SUPFAM" id="SSF57492">
    <property type="entry name" value="Trefoil"/>
    <property type="match status" value="1"/>
</dbReference>
<dbReference type="Gene3D" id="2.60.40.1760">
    <property type="entry name" value="glycosyl hydrolase (family 31)"/>
    <property type="match status" value="1"/>
</dbReference>
<evidence type="ECO:0000256" key="2">
    <source>
        <dbReference type="ARBA" id="ARBA00004656"/>
    </source>
</evidence>
<gene>
    <name evidence="19" type="ORF">IHE44_0004174</name>
    <name evidence="18" type="ORF">IHE44_002011</name>
</gene>
<comment type="subcellular location">
    <subcellularLocation>
        <location evidence="2">Lysosome membrane</location>
    </subcellularLocation>
</comment>
<dbReference type="EC" id="3.2.1.20" evidence="4"/>
<keyword evidence="8" id="KW-0472">Membrane</keyword>
<evidence type="ECO:0000256" key="5">
    <source>
        <dbReference type="ARBA" id="ARBA00019338"/>
    </source>
</evidence>
<evidence type="ECO:0000256" key="4">
    <source>
        <dbReference type="ARBA" id="ARBA00012741"/>
    </source>
</evidence>
<feature type="domain" description="P-type" evidence="17">
    <location>
        <begin position="304"/>
        <end position="357"/>
    </location>
</feature>
<dbReference type="Gene3D" id="2.60.40.1180">
    <property type="entry name" value="Golgi alpha-mannosidase II"/>
    <property type="match status" value="2"/>
</dbReference>
<dbReference type="SUPFAM" id="SSF74650">
    <property type="entry name" value="Galactose mutarotase-like"/>
    <property type="match status" value="1"/>
</dbReference>
<comment type="function">
    <text evidence="14">Essential for the degradation of glycogen in lysosomes. Has highest activity on alpha-1,4-linked glycosidic linkages, but can also hydrolyze alpha-1,6-linked glucans.</text>
</comment>
<dbReference type="SUPFAM" id="SSF51011">
    <property type="entry name" value="Glycosyl hydrolase domain"/>
    <property type="match status" value="1"/>
</dbReference>